<sequence length="406" mass="45756">MQEGLYYNTGPQSQSDQGIRIQYREESIQRISLRLREPRGRTPRRQTTPTTANRAQDIVEAEVTTATKGKGKKASAQKVNAFLSQDIVEAEVTAAMEKKEKEGQTRKHIGARQSTPGQQQSGVGTGANTTPIILGKASRPGTLEETEELMEEKPGKVQCTPKGSKGPISIQVLMTGCPTIPASGDSWKRSFLAGFNAKRERLALEMPICATHVSFAFSYPSERVVMIHHPANTKYEEIIRAVARMRREMYNNYIQHPNESLVFILQEITELVATGLQGTRGEKAWDRAESICRDLKLTRAAWPPKWLVKGKGDGYEGKKCSLRFSVTTASLRAIKSPLPIPYNKDRIYLYQRVDDKAFYVDELKYIVVEPRPSHSPEPVWTWGACTYCHRVNYMVDTYWSRKNAQA</sequence>
<evidence type="ECO:0000313" key="2">
    <source>
        <dbReference type="EMBL" id="RPB18297.1"/>
    </source>
</evidence>
<name>A0A3N4L5X5_9PEZI</name>
<organism evidence="2 3">
    <name type="scientific">Terfezia boudieri ATCC MYA-4762</name>
    <dbReference type="NCBI Taxonomy" id="1051890"/>
    <lineage>
        <taxon>Eukaryota</taxon>
        <taxon>Fungi</taxon>
        <taxon>Dikarya</taxon>
        <taxon>Ascomycota</taxon>
        <taxon>Pezizomycotina</taxon>
        <taxon>Pezizomycetes</taxon>
        <taxon>Pezizales</taxon>
        <taxon>Pezizaceae</taxon>
        <taxon>Terfezia</taxon>
    </lineage>
</organism>
<dbReference type="EMBL" id="ML121648">
    <property type="protein sequence ID" value="RPB18297.1"/>
    <property type="molecule type" value="Genomic_DNA"/>
</dbReference>
<gene>
    <name evidence="2" type="ORF">L211DRAFT_876442</name>
</gene>
<feature type="compositionally biased region" description="Low complexity" evidence="1">
    <location>
        <begin position="45"/>
        <end position="54"/>
    </location>
</feature>
<accession>A0A3N4L5X5</accession>
<feature type="compositionally biased region" description="Polar residues" evidence="1">
    <location>
        <begin position="112"/>
        <end position="131"/>
    </location>
</feature>
<reference evidence="2 3" key="1">
    <citation type="journal article" date="2018" name="Nat. Ecol. Evol.">
        <title>Pezizomycetes genomes reveal the molecular basis of ectomycorrhizal truffle lifestyle.</title>
        <authorList>
            <person name="Murat C."/>
            <person name="Payen T."/>
            <person name="Noel B."/>
            <person name="Kuo A."/>
            <person name="Morin E."/>
            <person name="Chen J."/>
            <person name="Kohler A."/>
            <person name="Krizsan K."/>
            <person name="Balestrini R."/>
            <person name="Da Silva C."/>
            <person name="Montanini B."/>
            <person name="Hainaut M."/>
            <person name="Levati E."/>
            <person name="Barry K.W."/>
            <person name="Belfiori B."/>
            <person name="Cichocki N."/>
            <person name="Clum A."/>
            <person name="Dockter R.B."/>
            <person name="Fauchery L."/>
            <person name="Guy J."/>
            <person name="Iotti M."/>
            <person name="Le Tacon F."/>
            <person name="Lindquist E.A."/>
            <person name="Lipzen A."/>
            <person name="Malagnac F."/>
            <person name="Mello A."/>
            <person name="Molinier V."/>
            <person name="Miyauchi S."/>
            <person name="Poulain J."/>
            <person name="Riccioni C."/>
            <person name="Rubini A."/>
            <person name="Sitrit Y."/>
            <person name="Splivallo R."/>
            <person name="Traeger S."/>
            <person name="Wang M."/>
            <person name="Zifcakova L."/>
            <person name="Wipf D."/>
            <person name="Zambonelli A."/>
            <person name="Paolocci F."/>
            <person name="Nowrousian M."/>
            <person name="Ottonello S."/>
            <person name="Baldrian P."/>
            <person name="Spatafora J.W."/>
            <person name="Henrissat B."/>
            <person name="Nagy L.G."/>
            <person name="Aury J.M."/>
            <person name="Wincker P."/>
            <person name="Grigoriev I.V."/>
            <person name="Bonfante P."/>
            <person name="Martin F.M."/>
        </authorList>
    </citation>
    <scope>NUCLEOTIDE SEQUENCE [LARGE SCALE GENOMIC DNA]</scope>
    <source>
        <strain evidence="2 3">ATCC MYA-4762</strain>
    </source>
</reference>
<evidence type="ECO:0000313" key="3">
    <source>
        <dbReference type="Proteomes" id="UP000267821"/>
    </source>
</evidence>
<dbReference type="Proteomes" id="UP000267821">
    <property type="component" value="Unassembled WGS sequence"/>
</dbReference>
<protein>
    <submittedName>
        <fullName evidence="2">Uncharacterized protein</fullName>
    </submittedName>
</protein>
<feature type="region of interest" description="Disordered" evidence="1">
    <location>
        <begin position="34"/>
        <end position="56"/>
    </location>
</feature>
<keyword evidence="3" id="KW-1185">Reference proteome</keyword>
<dbReference type="AlphaFoldDB" id="A0A3N4L5X5"/>
<evidence type="ECO:0000256" key="1">
    <source>
        <dbReference type="SAM" id="MobiDB-lite"/>
    </source>
</evidence>
<feature type="region of interest" description="Disordered" evidence="1">
    <location>
        <begin position="99"/>
        <end position="135"/>
    </location>
</feature>
<proteinExistence type="predicted"/>
<dbReference type="InParanoid" id="A0A3N4L5X5"/>